<proteinExistence type="evidence at transcript level"/>
<feature type="domain" description="G-protein coupled receptors family 1 profile" evidence="10">
    <location>
        <begin position="35"/>
        <end position="292"/>
    </location>
</feature>
<keyword evidence="6 9" id="KW-0472">Membrane</keyword>
<dbReference type="PANTHER" id="PTHR24249:SF372">
    <property type="entry name" value="G-PROTEIN COUPLED RECEPTORS FAMILY 1 PROFILE DOMAIN-CONTAINING PROTEIN"/>
    <property type="match status" value="1"/>
</dbReference>
<evidence type="ECO:0000256" key="4">
    <source>
        <dbReference type="ARBA" id="ARBA00022989"/>
    </source>
</evidence>
<dbReference type="GO" id="GO:0005886">
    <property type="term" value="C:plasma membrane"/>
    <property type="evidence" value="ECO:0007669"/>
    <property type="project" value="UniProtKB-SubCell"/>
</dbReference>
<feature type="transmembrane region" description="Helical" evidence="9">
    <location>
        <begin position="184"/>
        <end position="205"/>
    </location>
</feature>
<evidence type="ECO:0000256" key="2">
    <source>
        <dbReference type="ARBA" id="ARBA00022475"/>
    </source>
</evidence>
<keyword evidence="3 9" id="KW-0812">Transmembrane</keyword>
<feature type="transmembrane region" description="Helical" evidence="9">
    <location>
        <begin position="239"/>
        <end position="261"/>
    </location>
</feature>
<evidence type="ECO:0000256" key="6">
    <source>
        <dbReference type="ARBA" id="ARBA00023136"/>
    </source>
</evidence>
<sequence>MSGDLSENAFGGISFGYLVFYISVFFFLTLIIVGGNFIIIVTVLRHRDLQQPCNYMIASLAVSDLIFGFIYPLYNLGHIRDSSVSRFLASQAGVCVGLITAIQWIEMNSAYHLVAITVNRYIAIVRPLKYHVYLTSRTVIVTLCTIWLTTLATSTAIYSTGDHEGRGKAEACRYELLFTETQSIALAVLSGVVPLSVMVVLYTIIARIARKHIRDIAACCGSESLGKQHVLRREMRSTLTVSILVGYFAFAWLPHCFYLIYSITCQCRISPYIRLSSRILVYTNNAINIFIYAGRIHLFRKFAVNDIKQLCSSCFKKQ</sequence>
<dbReference type="InterPro" id="IPR000276">
    <property type="entry name" value="GPCR_Rhodpsn"/>
</dbReference>
<reference evidence="11" key="1">
    <citation type="journal article" date="2013" name="Fish Shellfish Immunol.">
        <title>Modulation of haemocyte phagocytic and antibacterial activity by alpha-adrenergic receptor in scallop Chlamys farreri.</title>
        <authorList>
            <person name="Zhou Z."/>
            <person name="Jiang Q."/>
            <person name="Wang M."/>
            <person name="Yue F."/>
            <person name="Wang L."/>
            <person name="Wang L."/>
            <person name="Li F."/>
            <person name="Liu R."/>
            <person name="Song L."/>
        </authorList>
    </citation>
    <scope>NUCLEOTIDE SEQUENCE</scope>
</reference>
<dbReference type="SUPFAM" id="SSF81321">
    <property type="entry name" value="Family A G protein-coupled receptor-like"/>
    <property type="match status" value="1"/>
</dbReference>
<dbReference type="PRINTS" id="PR00237">
    <property type="entry name" value="GPCRRHODOPSN"/>
</dbReference>
<evidence type="ECO:0000256" key="8">
    <source>
        <dbReference type="ARBA" id="ARBA00023224"/>
    </source>
</evidence>
<dbReference type="Gene3D" id="1.20.1070.10">
    <property type="entry name" value="Rhodopsin 7-helix transmembrane proteins"/>
    <property type="match status" value="1"/>
</dbReference>
<evidence type="ECO:0000313" key="11">
    <source>
        <dbReference type="EMBL" id="ADF87940.1"/>
    </source>
</evidence>
<keyword evidence="8" id="KW-0807">Transducer</keyword>
<accession>J9PCL8</accession>
<keyword evidence="7 11" id="KW-0675">Receptor</keyword>
<evidence type="ECO:0000256" key="3">
    <source>
        <dbReference type="ARBA" id="ARBA00022692"/>
    </source>
</evidence>
<comment type="subcellular location">
    <subcellularLocation>
        <location evidence="1">Cell membrane</location>
        <topology evidence="1">Multi-pass membrane protein</topology>
    </subcellularLocation>
</comment>
<evidence type="ECO:0000256" key="9">
    <source>
        <dbReference type="SAM" id="Phobius"/>
    </source>
</evidence>
<evidence type="ECO:0000259" key="10">
    <source>
        <dbReference type="PROSITE" id="PS50262"/>
    </source>
</evidence>
<dbReference type="InterPro" id="IPR050569">
    <property type="entry name" value="TAAR"/>
</dbReference>
<dbReference type="AlphaFoldDB" id="J9PCL8"/>
<keyword evidence="5" id="KW-0297">G-protein coupled receptor</keyword>
<dbReference type="GO" id="GO:0004930">
    <property type="term" value="F:G protein-coupled receptor activity"/>
    <property type="evidence" value="ECO:0007669"/>
    <property type="project" value="UniProtKB-KW"/>
</dbReference>
<protein>
    <submittedName>
        <fullName evidence="11">G protein-coupled receptor</fullName>
    </submittedName>
</protein>
<feature type="transmembrane region" description="Helical" evidence="9">
    <location>
        <begin position="86"/>
        <end position="105"/>
    </location>
</feature>
<evidence type="ECO:0000256" key="1">
    <source>
        <dbReference type="ARBA" id="ARBA00004651"/>
    </source>
</evidence>
<evidence type="ECO:0000256" key="7">
    <source>
        <dbReference type="ARBA" id="ARBA00023170"/>
    </source>
</evidence>
<feature type="transmembrane region" description="Helical" evidence="9">
    <location>
        <begin position="20"/>
        <end position="43"/>
    </location>
</feature>
<name>J9PCL8_AZUFA</name>
<dbReference type="PANTHER" id="PTHR24249">
    <property type="entry name" value="HISTAMINE RECEPTOR-RELATED G-PROTEIN COUPLED RECEPTOR"/>
    <property type="match status" value="1"/>
</dbReference>
<dbReference type="EMBL" id="GU002540">
    <property type="protein sequence ID" value="ADF87940.1"/>
    <property type="molecule type" value="mRNA"/>
</dbReference>
<feature type="transmembrane region" description="Helical" evidence="9">
    <location>
        <begin position="139"/>
        <end position="158"/>
    </location>
</feature>
<dbReference type="Pfam" id="PF00001">
    <property type="entry name" value="7tm_1"/>
    <property type="match status" value="1"/>
</dbReference>
<feature type="transmembrane region" description="Helical" evidence="9">
    <location>
        <begin position="55"/>
        <end position="74"/>
    </location>
</feature>
<keyword evidence="2" id="KW-1003">Cell membrane</keyword>
<keyword evidence="4 9" id="KW-1133">Transmembrane helix</keyword>
<dbReference type="InterPro" id="IPR017452">
    <property type="entry name" value="GPCR_Rhodpsn_7TM"/>
</dbReference>
<dbReference type="PROSITE" id="PS50262">
    <property type="entry name" value="G_PROTEIN_RECEP_F1_2"/>
    <property type="match status" value="1"/>
</dbReference>
<organism evidence="11">
    <name type="scientific">Azumapecten farreri</name>
    <name type="common">Farrer's scallop</name>
    <name type="synonym">Chlamys farreri</name>
    <dbReference type="NCBI Taxonomy" id="106299"/>
    <lineage>
        <taxon>Eukaryota</taxon>
        <taxon>Metazoa</taxon>
        <taxon>Spiralia</taxon>
        <taxon>Lophotrochozoa</taxon>
        <taxon>Mollusca</taxon>
        <taxon>Bivalvia</taxon>
        <taxon>Autobranchia</taxon>
        <taxon>Pteriomorphia</taxon>
        <taxon>Pectinida</taxon>
        <taxon>Pectinoidea</taxon>
        <taxon>Pectinidae</taxon>
        <taxon>Azumapecten</taxon>
    </lineage>
</organism>
<dbReference type="SMART" id="SM01381">
    <property type="entry name" value="7TM_GPCR_Srsx"/>
    <property type="match status" value="1"/>
</dbReference>
<evidence type="ECO:0000256" key="5">
    <source>
        <dbReference type="ARBA" id="ARBA00023040"/>
    </source>
</evidence>